<dbReference type="Proteomes" id="UP000704960">
    <property type="component" value="Unassembled WGS sequence"/>
</dbReference>
<reference evidence="7" key="1">
    <citation type="submission" date="2020-07" db="EMBL/GenBank/DDBJ databases">
        <title>Huge and variable diversity of episymbiotic CPR bacteria and DPANN archaea in groundwater ecosystems.</title>
        <authorList>
            <person name="He C.Y."/>
            <person name="Keren R."/>
            <person name="Whittaker M."/>
            <person name="Farag I.F."/>
            <person name="Doudna J."/>
            <person name="Cate J.H.D."/>
            <person name="Banfield J.F."/>
        </authorList>
    </citation>
    <scope>NUCLEOTIDE SEQUENCE</scope>
    <source>
        <strain evidence="7">NC_groundwater_1226_Ag_S-0.1um_59_124</strain>
    </source>
</reference>
<dbReference type="InterPro" id="IPR023031">
    <property type="entry name" value="OPRT"/>
</dbReference>
<dbReference type="EMBL" id="JACQMJ010000004">
    <property type="protein sequence ID" value="MBI4132075.1"/>
    <property type="molecule type" value="Genomic_DNA"/>
</dbReference>
<dbReference type="EC" id="2.4.2.10" evidence="2 6"/>
<dbReference type="GO" id="GO:0044205">
    <property type="term" value="P:'de novo' UMP biosynthetic process"/>
    <property type="evidence" value="ECO:0007669"/>
    <property type="project" value="UniProtKB-UniRule"/>
</dbReference>
<dbReference type="GO" id="GO:0019856">
    <property type="term" value="P:pyrimidine nucleobase biosynthetic process"/>
    <property type="evidence" value="ECO:0007669"/>
    <property type="project" value="TreeGrafter"/>
</dbReference>
<feature type="binding site" evidence="6">
    <location>
        <position position="109"/>
    </location>
    <ligand>
        <name>5-phospho-alpha-D-ribose 1-diphosphate</name>
        <dbReference type="ChEBI" id="CHEBI:58017"/>
        <note>ligand shared between dimeric partners</note>
    </ligand>
</feature>
<name>A0A932YW00_9BACT</name>
<evidence type="ECO:0000313" key="7">
    <source>
        <dbReference type="EMBL" id="MBI4132075.1"/>
    </source>
</evidence>
<evidence type="ECO:0000313" key="8">
    <source>
        <dbReference type="Proteomes" id="UP000704960"/>
    </source>
</evidence>
<comment type="caution">
    <text evidence="6">Lacks conserved residue(s) required for the propagation of feature annotation.</text>
</comment>
<dbReference type="PANTHER" id="PTHR19278">
    <property type="entry name" value="OROTATE PHOSPHORIBOSYLTRANSFERASE"/>
    <property type="match status" value="1"/>
</dbReference>
<comment type="caution">
    <text evidence="7">The sequence shown here is derived from an EMBL/GenBank/DDBJ whole genome shotgun (WGS) entry which is preliminary data.</text>
</comment>
<evidence type="ECO:0000256" key="5">
    <source>
        <dbReference type="ARBA" id="ARBA00022975"/>
    </source>
</evidence>
<accession>A0A932YW00</accession>
<comment type="cofactor">
    <cofactor evidence="6">
        <name>Mg(2+)</name>
        <dbReference type="ChEBI" id="CHEBI:18420"/>
    </cofactor>
</comment>
<feature type="binding site" evidence="6">
    <location>
        <position position="105"/>
    </location>
    <ligand>
        <name>5-phospho-alpha-D-ribose 1-diphosphate</name>
        <dbReference type="ChEBI" id="CHEBI:58017"/>
        <note>ligand shared between dimeric partners</note>
    </ligand>
</feature>
<comment type="catalytic activity">
    <reaction evidence="6">
        <text>orotidine 5'-phosphate + diphosphate = orotate + 5-phospho-alpha-D-ribose 1-diphosphate</text>
        <dbReference type="Rhea" id="RHEA:10380"/>
        <dbReference type="ChEBI" id="CHEBI:30839"/>
        <dbReference type="ChEBI" id="CHEBI:33019"/>
        <dbReference type="ChEBI" id="CHEBI:57538"/>
        <dbReference type="ChEBI" id="CHEBI:58017"/>
        <dbReference type="EC" id="2.4.2.10"/>
    </reaction>
</comment>
<comment type="subunit">
    <text evidence="6">Homodimer.</text>
</comment>
<keyword evidence="5 6" id="KW-0665">Pyrimidine biosynthesis</keyword>
<protein>
    <recommendedName>
        <fullName evidence="2 6">Orotate phosphoribosyltransferase</fullName>
        <shortName evidence="6">OPRT</shortName>
        <shortName evidence="6">OPRTase</shortName>
        <ecNumber evidence="2 6">2.4.2.10</ecNumber>
    </recommendedName>
</protein>
<gene>
    <name evidence="6" type="primary">pyrE</name>
    <name evidence="7" type="ORF">HY474_00400</name>
</gene>
<comment type="pathway">
    <text evidence="1 6">Pyrimidine metabolism; UMP biosynthesis via de novo pathway; UMP from orotate: step 1/2.</text>
</comment>
<feature type="binding site" evidence="6">
    <location>
        <position position="111"/>
    </location>
    <ligand>
        <name>5-phospho-alpha-D-ribose 1-diphosphate</name>
        <dbReference type="ChEBI" id="CHEBI:58017"/>
        <note>ligand shared between dimeric partners</note>
    </ligand>
</feature>
<dbReference type="GO" id="GO:0000287">
    <property type="term" value="F:magnesium ion binding"/>
    <property type="evidence" value="ECO:0007669"/>
    <property type="project" value="UniProtKB-UniRule"/>
</dbReference>
<dbReference type="CDD" id="cd06223">
    <property type="entry name" value="PRTases_typeI"/>
    <property type="match status" value="1"/>
</dbReference>
<feature type="binding site" evidence="6">
    <location>
        <position position="163"/>
    </location>
    <ligand>
        <name>orotate</name>
        <dbReference type="ChEBI" id="CHEBI:30839"/>
    </ligand>
</feature>
<dbReference type="PANTHER" id="PTHR19278:SF9">
    <property type="entry name" value="URIDINE 5'-MONOPHOSPHATE SYNTHASE"/>
    <property type="match status" value="1"/>
</dbReference>
<evidence type="ECO:0000256" key="6">
    <source>
        <dbReference type="HAMAP-Rule" id="MF_01208"/>
    </source>
</evidence>
<dbReference type="AlphaFoldDB" id="A0A932YW00"/>
<organism evidence="7 8">
    <name type="scientific">Candidatus Sungiibacteriota bacterium</name>
    <dbReference type="NCBI Taxonomy" id="2750080"/>
    <lineage>
        <taxon>Bacteria</taxon>
        <taxon>Candidatus Sungiibacteriota</taxon>
    </lineage>
</organism>
<feature type="binding site" evidence="6">
    <location>
        <position position="135"/>
    </location>
    <ligand>
        <name>orotate</name>
        <dbReference type="ChEBI" id="CHEBI:30839"/>
    </ligand>
</feature>
<dbReference type="InterPro" id="IPR029057">
    <property type="entry name" value="PRTase-like"/>
</dbReference>
<keyword evidence="4 6" id="KW-0808">Transferase</keyword>
<keyword evidence="6" id="KW-0460">Magnesium</keyword>
<evidence type="ECO:0000256" key="4">
    <source>
        <dbReference type="ARBA" id="ARBA00022679"/>
    </source>
</evidence>
<dbReference type="HAMAP" id="MF_01208">
    <property type="entry name" value="PyrE"/>
    <property type="match status" value="1"/>
</dbReference>
<evidence type="ECO:0000256" key="1">
    <source>
        <dbReference type="ARBA" id="ARBA00004889"/>
    </source>
</evidence>
<evidence type="ECO:0000256" key="2">
    <source>
        <dbReference type="ARBA" id="ARBA00011971"/>
    </source>
</evidence>
<dbReference type="Gene3D" id="3.40.50.2020">
    <property type="match status" value="1"/>
</dbReference>
<comment type="function">
    <text evidence="6">Catalyzes the transfer of a ribosyl phosphate group from 5-phosphoribose 1-diphosphate to orotate, leading to the formation of orotidine monophosphate (OMP).</text>
</comment>
<comment type="similarity">
    <text evidence="6">Belongs to the purine/pyrimidine phosphoribosyltransferase family. PyrE subfamily.</text>
</comment>
<dbReference type="GO" id="GO:0004590">
    <property type="term" value="F:orotidine-5'-phosphate decarboxylase activity"/>
    <property type="evidence" value="ECO:0007669"/>
    <property type="project" value="TreeGrafter"/>
</dbReference>
<keyword evidence="3 6" id="KW-0328">Glycosyltransferase</keyword>
<proteinExistence type="inferred from homology"/>
<dbReference type="InterPro" id="IPR000836">
    <property type="entry name" value="PRTase_dom"/>
</dbReference>
<feature type="binding site" description="in other chain" evidence="6">
    <location>
        <begin position="131"/>
        <end position="139"/>
    </location>
    <ligand>
        <name>5-phospho-alpha-D-ribose 1-diphosphate</name>
        <dbReference type="ChEBI" id="CHEBI:58017"/>
        <note>ligand shared between dimeric partners</note>
    </ligand>
</feature>
<sequence>MDQMTDRMKFVARRLVEIGAVRFSAGGFRLAIHEQHPRAPRSPFYLDLRLLRSYPRLLADVAGLMVEAQPMVWNELECVGDVPEAATPMVTLISQRTGISMISPRFNTKDHGIAAGIIGAWQSGQSIMVIDDLRTTGGSSERVAALFEASGLKVKAVMAFVDRGDPEGAPVAGWPFISVFKWSRLLAFYRAAKLVPSEFLDRSARYPAELAQHLAACQGCV</sequence>
<evidence type="ECO:0000256" key="3">
    <source>
        <dbReference type="ARBA" id="ARBA00022676"/>
    </source>
</evidence>
<dbReference type="SUPFAM" id="SSF53271">
    <property type="entry name" value="PRTase-like"/>
    <property type="match status" value="1"/>
</dbReference>
<dbReference type="GO" id="GO:0004588">
    <property type="term" value="F:orotate phosphoribosyltransferase activity"/>
    <property type="evidence" value="ECO:0007669"/>
    <property type="project" value="UniProtKB-UniRule"/>
</dbReference>